<dbReference type="RefSeq" id="WP_188981182.1">
    <property type="nucleotide sequence ID" value="NZ_BMPO01000001.1"/>
</dbReference>
<evidence type="ECO:0000313" key="3">
    <source>
        <dbReference type="Proteomes" id="UP000635983"/>
    </source>
</evidence>
<evidence type="ECO:0000313" key="2">
    <source>
        <dbReference type="EMBL" id="GGJ78845.1"/>
    </source>
</evidence>
<dbReference type="AlphaFoldDB" id="A0A917PI02"/>
<organism evidence="2 3">
    <name type="scientific">Pseudomonas matsuisoli</name>
    <dbReference type="NCBI Taxonomy" id="1515666"/>
    <lineage>
        <taxon>Bacteria</taxon>
        <taxon>Pseudomonadati</taxon>
        <taxon>Pseudomonadota</taxon>
        <taxon>Gammaproteobacteria</taxon>
        <taxon>Pseudomonadales</taxon>
        <taxon>Pseudomonadaceae</taxon>
        <taxon>Pseudomonas</taxon>
    </lineage>
</organism>
<name>A0A917PI02_9PSED</name>
<dbReference type="Gene3D" id="2.40.10.220">
    <property type="entry name" value="predicted glycosyltransferase like domains"/>
    <property type="match status" value="1"/>
</dbReference>
<dbReference type="GO" id="GO:0035438">
    <property type="term" value="F:cyclic-di-GMP binding"/>
    <property type="evidence" value="ECO:0007669"/>
    <property type="project" value="InterPro"/>
</dbReference>
<sequence>MSQSDRSFSEKRDFIRMRLDTNVTLRYLDQEIVAKCIDLSSTGMQLEADSTLQVGDRVQVLISSSHAELKSLEADAEVIRVSALADGKQAVGLSILSMS</sequence>
<keyword evidence="3" id="KW-1185">Reference proteome</keyword>
<dbReference type="Proteomes" id="UP000635983">
    <property type="component" value="Unassembled WGS sequence"/>
</dbReference>
<feature type="domain" description="PilZ" evidence="1">
    <location>
        <begin position="10"/>
        <end position="98"/>
    </location>
</feature>
<gene>
    <name evidence="2" type="ORF">GCM10009304_00910</name>
</gene>
<reference evidence="2" key="2">
    <citation type="submission" date="2020-09" db="EMBL/GenBank/DDBJ databases">
        <authorList>
            <person name="Sun Q."/>
            <person name="Ohkuma M."/>
        </authorList>
    </citation>
    <scope>NUCLEOTIDE SEQUENCE</scope>
    <source>
        <strain evidence="2">JCM 30078</strain>
    </source>
</reference>
<comment type="caution">
    <text evidence="2">The sequence shown here is derived from an EMBL/GenBank/DDBJ whole genome shotgun (WGS) entry which is preliminary data.</text>
</comment>
<reference evidence="2" key="1">
    <citation type="journal article" date="2014" name="Int. J. Syst. Evol. Microbiol.">
        <title>Complete genome sequence of Corynebacterium casei LMG S-19264T (=DSM 44701T), isolated from a smear-ripened cheese.</title>
        <authorList>
            <consortium name="US DOE Joint Genome Institute (JGI-PGF)"/>
            <person name="Walter F."/>
            <person name="Albersmeier A."/>
            <person name="Kalinowski J."/>
            <person name="Ruckert C."/>
        </authorList>
    </citation>
    <scope>NUCLEOTIDE SEQUENCE</scope>
    <source>
        <strain evidence="2">JCM 30078</strain>
    </source>
</reference>
<dbReference type="EMBL" id="BMPO01000001">
    <property type="protein sequence ID" value="GGJ78845.1"/>
    <property type="molecule type" value="Genomic_DNA"/>
</dbReference>
<dbReference type="InterPro" id="IPR009875">
    <property type="entry name" value="PilZ_domain"/>
</dbReference>
<evidence type="ECO:0000259" key="1">
    <source>
        <dbReference type="Pfam" id="PF07238"/>
    </source>
</evidence>
<protein>
    <submittedName>
        <fullName evidence="2">Pilus assembly protein</fullName>
    </submittedName>
</protein>
<proteinExistence type="predicted"/>
<dbReference type="Pfam" id="PF07238">
    <property type="entry name" value="PilZ"/>
    <property type="match status" value="1"/>
</dbReference>
<accession>A0A917PI02</accession>
<dbReference type="SUPFAM" id="SSF141371">
    <property type="entry name" value="PilZ domain-like"/>
    <property type="match status" value="1"/>
</dbReference>